<evidence type="ECO:0008006" key="4">
    <source>
        <dbReference type="Google" id="ProtNLM"/>
    </source>
</evidence>
<evidence type="ECO:0000313" key="2">
    <source>
        <dbReference type="EMBL" id="KAK7554434.1"/>
    </source>
</evidence>
<gene>
    <name evidence="2" type="ORF">IWX46DRAFT_588583</name>
</gene>
<name>A0ABR1MRK1_9PEZI</name>
<proteinExistence type="predicted"/>
<organism evidence="2 3">
    <name type="scientific">Phyllosticta citricarpa</name>
    <dbReference type="NCBI Taxonomy" id="55181"/>
    <lineage>
        <taxon>Eukaryota</taxon>
        <taxon>Fungi</taxon>
        <taxon>Dikarya</taxon>
        <taxon>Ascomycota</taxon>
        <taxon>Pezizomycotina</taxon>
        <taxon>Dothideomycetes</taxon>
        <taxon>Dothideomycetes incertae sedis</taxon>
        <taxon>Botryosphaeriales</taxon>
        <taxon>Phyllostictaceae</taxon>
        <taxon>Phyllosticta</taxon>
    </lineage>
</organism>
<protein>
    <recommendedName>
        <fullName evidence="4">Secreted protein</fullName>
    </recommendedName>
</protein>
<accession>A0ABR1MRK1</accession>
<evidence type="ECO:0000313" key="3">
    <source>
        <dbReference type="Proteomes" id="UP001365128"/>
    </source>
</evidence>
<evidence type="ECO:0000256" key="1">
    <source>
        <dbReference type="SAM" id="SignalP"/>
    </source>
</evidence>
<keyword evidence="3" id="KW-1185">Reference proteome</keyword>
<feature type="signal peptide" evidence="1">
    <location>
        <begin position="1"/>
        <end position="20"/>
    </location>
</feature>
<comment type="caution">
    <text evidence="2">The sequence shown here is derived from an EMBL/GenBank/DDBJ whole genome shotgun (WGS) entry which is preliminary data.</text>
</comment>
<sequence>MDRGFWSSRSVVLSVPLILSAPLNWHSPAMLIIIHQAHIATACQTTRDKNRMYTDVQAPQSIHPPRCAPCSVLSTTNLPYPTPPHTANPPIEP</sequence>
<reference evidence="2 3" key="1">
    <citation type="submission" date="2024-04" db="EMBL/GenBank/DDBJ databases">
        <title>Phyllosticta paracitricarpa is synonymous to the EU quarantine fungus P. citricarpa based on phylogenomic analyses.</title>
        <authorList>
            <consortium name="Lawrence Berkeley National Laboratory"/>
            <person name="Van Ingen-Buijs V.A."/>
            <person name="Van Westerhoven A.C."/>
            <person name="Haridas S."/>
            <person name="Skiadas P."/>
            <person name="Martin F."/>
            <person name="Groenewald J.Z."/>
            <person name="Crous P.W."/>
            <person name="Seidl M.F."/>
        </authorList>
    </citation>
    <scope>NUCLEOTIDE SEQUENCE [LARGE SCALE GENOMIC DNA]</scope>
    <source>
        <strain evidence="2 3">CBS 122670</strain>
    </source>
</reference>
<dbReference type="EMBL" id="JBBPDW010000003">
    <property type="protein sequence ID" value="KAK7554434.1"/>
    <property type="molecule type" value="Genomic_DNA"/>
</dbReference>
<dbReference type="Proteomes" id="UP001365128">
    <property type="component" value="Unassembled WGS sequence"/>
</dbReference>
<feature type="chain" id="PRO_5046774107" description="Secreted protein" evidence="1">
    <location>
        <begin position="21"/>
        <end position="93"/>
    </location>
</feature>
<keyword evidence="1" id="KW-0732">Signal</keyword>